<dbReference type="Pfam" id="PF05922">
    <property type="entry name" value="Inhibitor_I9"/>
    <property type="match status" value="1"/>
</dbReference>
<feature type="signal peptide" evidence="4">
    <location>
        <begin position="1"/>
        <end position="19"/>
    </location>
</feature>
<evidence type="ECO:0000313" key="6">
    <source>
        <dbReference type="EMBL" id="CAH8357900.1"/>
    </source>
</evidence>
<dbReference type="InterPro" id="IPR010259">
    <property type="entry name" value="S8pro/Inhibitor_I9"/>
</dbReference>
<dbReference type="FunFam" id="3.30.70.80:FF:000003">
    <property type="entry name" value="Subtilisin-like protease SBT1.9"/>
    <property type="match status" value="1"/>
</dbReference>
<protein>
    <recommendedName>
        <fullName evidence="5">Inhibitor I9 domain-containing protein</fullName>
    </recommendedName>
</protein>
<comment type="caution">
    <text evidence="6">The sequence shown here is derived from an EMBL/GenBank/DDBJ whole genome shotgun (WGS) entry which is preliminary data.</text>
</comment>
<evidence type="ECO:0000259" key="5">
    <source>
        <dbReference type="Pfam" id="PF05922"/>
    </source>
</evidence>
<proteinExistence type="inferred from homology"/>
<organism evidence="6 7">
    <name type="scientific">Eruca vesicaria subsp. sativa</name>
    <name type="common">Garden rocket</name>
    <name type="synonym">Eruca sativa</name>
    <dbReference type="NCBI Taxonomy" id="29727"/>
    <lineage>
        <taxon>Eukaryota</taxon>
        <taxon>Viridiplantae</taxon>
        <taxon>Streptophyta</taxon>
        <taxon>Embryophyta</taxon>
        <taxon>Tracheophyta</taxon>
        <taxon>Spermatophyta</taxon>
        <taxon>Magnoliopsida</taxon>
        <taxon>eudicotyledons</taxon>
        <taxon>Gunneridae</taxon>
        <taxon>Pentapetalae</taxon>
        <taxon>rosids</taxon>
        <taxon>malvids</taxon>
        <taxon>Brassicales</taxon>
        <taxon>Brassicaceae</taxon>
        <taxon>Brassiceae</taxon>
        <taxon>Eruca</taxon>
    </lineage>
</organism>
<gene>
    <name evidence="6" type="ORF">ERUC_LOCUS23656</name>
</gene>
<feature type="compositionally biased region" description="Basic and acidic residues" evidence="3">
    <location>
        <begin position="187"/>
        <end position="202"/>
    </location>
</feature>
<dbReference type="InterPro" id="IPR037045">
    <property type="entry name" value="S8pro/Inhibitor_I9_sf"/>
</dbReference>
<reference evidence="6 7" key="1">
    <citation type="submission" date="2022-03" db="EMBL/GenBank/DDBJ databases">
        <authorList>
            <person name="Macdonald S."/>
            <person name="Ahmed S."/>
            <person name="Newling K."/>
        </authorList>
    </citation>
    <scope>NUCLEOTIDE SEQUENCE [LARGE SCALE GENOMIC DNA]</scope>
</reference>
<dbReference type="Gene3D" id="3.40.50.200">
    <property type="entry name" value="Peptidase S8/S53 domain"/>
    <property type="match status" value="1"/>
</dbReference>
<dbReference type="InterPro" id="IPR036852">
    <property type="entry name" value="Peptidase_S8/S53_dom_sf"/>
</dbReference>
<feature type="region of interest" description="Disordered" evidence="3">
    <location>
        <begin position="187"/>
        <end position="213"/>
    </location>
</feature>
<feature type="domain" description="Inhibitor I9" evidence="5">
    <location>
        <begin position="23"/>
        <end position="98"/>
    </location>
</feature>
<dbReference type="EMBL" id="CAKOAT010238487">
    <property type="protein sequence ID" value="CAH8357900.1"/>
    <property type="molecule type" value="Genomic_DNA"/>
</dbReference>
<dbReference type="Proteomes" id="UP001642260">
    <property type="component" value="Unassembled WGS sequence"/>
</dbReference>
<evidence type="ECO:0000256" key="2">
    <source>
        <dbReference type="ARBA" id="ARBA00022729"/>
    </source>
</evidence>
<evidence type="ECO:0000256" key="1">
    <source>
        <dbReference type="ARBA" id="ARBA00011073"/>
    </source>
</evidence>
<dbReference type="PANTHER" id="PTHR10795">
    <property type="entry name" value="PROPROTEIN CONVERTASE SUBTILISIN/KEXIN"/>
    <property type="match status" value="1"/>
</dbReference>
<dbReference type="Gene3D" id="3.30.70.80">
    <property type="entry name" value="Peptidase S8 propeptide/proteinase inhibitor I9"/>
    <property type="match status" value="1"/>
</dbReference>
<dbReference type="AlphaFoldDB" id="A0ABC8KLF0"/>
<evidence type="ECO:0000256" key="4">
    <source>
        <dbReference type="SAM" id="SignalP"/>
    </source>
</evidence>
<keyword evidence="2 4" id="KW-0732">Signal</keyword>
<keyword evidence="7" id="KW-1185">Reference proteome</keyword>
<accession>A0ABC8KLF0</accession>
<dbReference type="SUPFAM" id="SSF52743">
    <property type="entry name" value="Subtilisin-like"/>
    <property type="match status" value="1"/>
</dbReference>
<comment type="similarity">
    <text evidence="1">Belongs to the peptidase S8 family.</text>
</comment>
<dbReference type="InterPro" id="IPR045051">
    <property type="entry name" value="SBT"/>
</dbReference>
<sequence length="213" mass="24140">MMFYTFLLLLLLHLGFCRAQHATYIVHMEKDQMPSNFEQHSLWYESSLRTVRESAEVLYTYSNAIHGFACRLTPEEVESLLSQHGVISILPEREYRLHTTRTPLFLCLEPLEVQNTALFPGESDIVIGVLDTGVWPESKSYSDDGYGPIPSTWKGTCEAGTNYPSTLCNRKLVGARFFDRGYEEKYGPIDESKESKSPRDNYGHGTHTSSTAA</sequence>
<evidence type="ECO:0000313" key="7">
    <source>
        <dbReference type="Proteomes" id="UP001642260"/>
    </source>
</evidence>
<name>A0ABC8KLF0_ERUVS</name>
<feature type="chain" id="PRO_5044887610" description="Inhibitor I9 domain-containing protein" evidence="4">
    <location>
        <begin position="20"/>
        <end position="213"/>
    </location>
</feature>
<evidence type="ECO:0000256" key="3">
    <source>
        <dbReference type="SAM" id="MobiDB-lite"/>
    </source>
</evidence>